<sequence length="679" mass="74330">MTTSPIKPPQTEPDEAPNCDYWYIATSSDETCFTVSQTTGVDLDLLLLLNPTLGDDCSSVKTGYGYCIDASGNPPVHTTTKATTPTSSAPPPPPATPTYIPEDFPPQSGQSVQCIKTKSGKSEPGSTTVGPDLATAIGQACALILPGGSKWLEKGYPYPAIVKVNGKAVTFDLKIWLGGFQVPNDLCRGAVGINPSSAAPDGDSTLFLGGTRQDGRLRAPKAKSSQAPGLQIKVELALQLAARLLRSPISPAAKWSAAAEARRSPFKKPRHRNCNPVRVLRLHLPLLVTLAKMVRIGAVDSCLLIAYSLLAFCSFITSVSSWNRLSDGGLKKIPSPGDTLHPDKGKLLKPLLIPRVVNTEGSRKALQHFTSFFSDLNWTLNFDNFTQPTVISKDPVPFVNFWATLDPPWKSQERHQGEVGRLVLVAHYDSKIEPSGFIGATDSAAPCAMIMHIAKAIDGAMRRKWAKMEQEADEFEMADEQGLMILLLDGEEAFKWWTSEDSIYGARHLAEKWESTMNAAHSTYKNHLSSINLFVLLDLLGAPMPRVPSYFKVTHWAYQHLADLEIRLRGLGLLESGKDHALFLPDRDKTVFQEGLSIEDDHIPFLRKGVDILHLIASPFPSVWHTMNDDGAHLDKKVVNDWAVIVSAFVAEWYGLEPYLTGNGDGMSTISKRLNKTEL</sequence>
<evidence type="ECO:0000256" key="3">
    <source>
        <dbReference type="RuleBase" id="RU361240"/>
    </source>
</evidence>
<feature type="compositionally biased region" description="Polar residues" evidence="4">
    <location>
        <begin position="107"/>
        <end position="116"/>
    </location>
</feature>
<evidence type="ECO:0000256" key="2">
    <source>
        <dbReference type="ARBA" id="ARBA00023315"/>
    </source>
</evidence>
<dbReference type="PROSITE" id="PS51782">
    <property type="entry name" value="LYSM"/>
    <property type="match status" value="1"/>
</dbReference>
<dbReference type="PANTHER" id="PTHR12283:SF6">
    <property type="entry name" value="GLUTAMINYL-PEPTIDE CYCLOTRANSFERASE-RELATED"/>
    <property type="match status" value="1"/>
</dbReference>
<dbReference type="CDD" id="cd03880">
    <property type="entry name" value="M28_QC_like"/>
    <property type="match status" value="1"/>
</dbReference>
<reference evidence="6" key="1">
    <citation type="submission" date="2023-01" db="EMBL/GenBank/DDBJ databases">
        <title>The chitinases involved in constricting ring structure development in the nematode-trapping fungus Drechslerella dactyloides.</title>
        <authorList>
            <person name="Wang R."/>
            <person name="Zhang L."/>
            <person name="Tang P."/>
            <person name="Li S."/>
            <person name="Liang L."/>
        </authorList>
    </citation>
    <scope>NUCLEOTIDE SEQUENCE</scope>
    <source>
        <strain evidence="6">YMF1.00031</strain>
    </source>
</reference>
<dbReference type="Proteomes" id="UP001221413">
    <property type="component" value="Unassembled WGS sequence"/>
</dbReference>
<dbReference type="InterPro" id="IPR040234">
    <property type="entry name" value="QC/QCL"/>
</dbReference>
<dbReference type="GO" id="GO:0008233">
    <property type="term" value="F:peptidase activity"/>
    <property type="evidence" value="ECO:0007669"/>
    <property type="project" value="UniProtKB-KW"/>
</dbReference>
<dbReference type="GO" id="GO:0016603">
    <property type="term" value="F:glutaminyl-peptide cyclotransferase activity"/>
    <property type="evidence" value="ECO:0007669"/>
    <property type="project" value="InterPro"/>
</dbReference>
<evidence type="ECO:0000313" key="6">
    <source>
        <dbReference type="EMBL" id="KAJ6256887.1"/>
    </source>
</evidence>
<dbReference type="Gene3D" id="3.10.350.10">
    <property type="entry name" value="LysM domain"/>
    <property type="match status" value="1"/>
</dbReference>
<keyword evidence="7" id="KW-1185">Reference proteome</keyword>
<dbReference type="Pfam" id="PF04389">
    <property type="entry name" value="Peptidase_M28"/>
    <property type="match status" value="1"/>
</dbReference>
<keyword evidence="3" id="KW-0479">Metal-binding</keyword>
<dbReference type="EMBL" id="JAQGDS010000012">
    <property type="protein sequence ID" value="KAJ6256887.1"/>
    <property type="molecule type" value="Genomic_DNA"/>
</dbReference>
<protein>
    <recommendedName>
        <fullName evidence="3">Peptide hydrolase</fullName>
        <ecNumber evidence="3">3.4.-.-</ecNumber>
    </recommendedName>
</protein>
<organism evidence="6 7">
    <name type="scientific">Drechslerella dactyloides</name>
    <name type="common">Nematode-trapping fungus</name>
    <name type="synonym">Arthrobotrys dactyloides</name>
    <dbReference type="NCBI Taxonomy" id="74499"/>
    <lineage>
        <taxon>Eukaryota</taxon>
        <taxon>Fungi</taxon>
        <taxon>Dikarya</taxon>
        <taxon>Ascomycota</taxon>
        <taxon>Pezizomycotina</taxon>
        <taxon>Orbiliomycetes</taxon>
        <taxon>Orbiliales</taxon>
        <taxon>Orbiliaceae</taxon>
        <taxon>Drechslerella</taxon>
    </lineage>
</organism>
<dbReference type="AlphaFoldDB" id="A0AAD6IUZ8"/>
<gene>
    <name evidence="6" type="ORF">Dda_8757</name>
</gene>
<name>A0AAD6IUZ8_DREDA</name>
<comment type="caution">
    <text evidence="6">The sequence shown here is derived from an EMBL/GenBank/DDBJ whole genome shotgun (WGS) entry which is preliminary data.</text>
</comment>
<dbReference type="PANTHER" id="PTHR12283">
    <property type="entry name" value="GLUTAMINYL-PEPTIDE CYCLOTRANSFERASE"/>
    <property type="match status" value="1"/>
</dbReference>
<evidence type="ECO:0000313" key="7">
    <source>
        <dbReference type="Proteomes" id="UP001221413"/>
    </source>
</evidence>
<accession>A0AAD6IUZ8</accession>
<keyword evidence="3" id="KW-0862">Zinc</keyword>
<keyword evidence="2" id="KW-0012">Acyltransferase</keyword>
<keyword evidence="3" id="KW-0378">Hydrolase</keyword>
<evidence type="ECO:0000259" key="5">
    <source>
        <dbReference type="PROSITE" id="PS51782"/>
    </source>
</evidence>
<feature type="region of interest" description="Disordered" evidence="4">
    <location>
        <begin position="78"/>
        <end position="128"/>
    </location>
</feature>
<dbReference type="InterPro" id="IPR007484">
    <property type="entry name" value="Peptidase_M28"/>
</dbReference>
<dbReference type="GO" id="GO:0006508">
    <property type="term" value="P:proteolysis"/>
    <property type="evidence" value="ECO:0007669"/>
    <property type="project" value="UniProtKB-KW"/>
</dbReference>
<dbReference type="Gene3D" id="3.40.630.10">
    <property type="entry name" value="Zn peptidases"/>
    <property type="match status" value="1"/>
</dbReference>
<feature type="compositionally biased region" description="Low complexity" evidence="4">
    <location>
        <begin position="78"/>
        <end position="87"/>
    </location>
</feature>
<dbReference type="InterPro" id="IPR036779">
    <property type="entry name" value="LysM_dom_sf"/>
</dbReference>
<dbReference type="SUPFAM" id="SSF53187">
    <property type="entry name" value="Zn-dependent exopeptidases"/>
    <property type="match status" value="1"/>
</dbReference>
<feature type="domain" description="LysM" evidence="5">
    <location>
        <begin position="21"/>
        <end position="68"/>
    </location>
</feature>
<dbReference type="InterPro" id="IPR018392">
    <property type="entry name" value="LysM"/>
</dbReference>
<proteinExistence type="inferred from homology"/>
<dbReference type="InterPro" id="IPR037457">
    <property type="entry name" value="M28_QC"/>
</dbReference>
<dbReference type="EC" id="3.4.-.-" evidence="3"/>
<dbReference type="GO" id="GO:0008270">
    <property type="term" value="F:zinc ion binding"/>
    <property type="evidence" value="ECO:0007669"/>
    <property type="project" value="TreeGrafter"/>
</dbReference>
<keyword evidence="3" id="KW-0645">Protease</keyword>
<keyword evidence="1" id="KW-0808">Transferase</keyword>
<evidence type="ECO:0000256" key="4">
    <source>
        <dbReference type="SAM" id="MobiDB-lite"/>
    </source>
</evidence>
<evidence type="ECO:0000256" key="1">
    <source>
        <dbReference type="ARBA" id="ARBA00022679"/>
    </source>
</evidence>
<comment type="similarity">
    <text evidence="3">Belongs to the peptidase M28 family.</text>
</comment>